<proteinExistence type="predicted"/>
<evidence type="ECO:0000313" key="2">
    <source>
        <dbReference type="Proteomes" id="UP001597459"/>
    </source>
</evidence>
<protein>
    <submittedName>
        <fullName evidence="1">Uncharacterized protein</fullName>
    </submittedName>
</protein>
<dbReference type="Proteomes" id="UP001597459">
    <property type="component" value="Unassembled WGS sequence"/>
</dbReference>
<comment type="caution">
    <text evidence="1">The sequence shown here is derived from an EMBL/GenBank/DDBJ whole genome shotgun (WGS) entry which is preliminary data.</text>
</comment>
<accession>A0ABW5N9N8</accession>
<evidence type="ECO:0000313" key="1">
    <source>
        <dbReference type="EMBL" id="MFD2591599.1"/>
    </source>
</evidence>
<name>A0ABW5N9N8_9FLAO</name>
<keyword evidence="2" id="KW-1185">Reference proteome</keyword>
<gene>
    <name evidence="1" type="ORF">ACFSTE_12245</name>
</gene>
<dbReference type="PROSITE" id="PS51257">
    <property type="entry name" value="PROKAR_LIPOPROTEIN"/>
    <property type="match status" value="1"/>
</dbReference>
<dbReference type="RefSeq" id="WP_378253311.1">
    <property type="nucleotide sequence ID" value="NZ_JBHSJV010000001.1"/>
</dbReference>
<sequence length="296" mass="34223">MRQLLYIVLFLLSIGCSNNRAEKFTSKEQSSTAVESEAIIKEVITPKQAYTEVIFQKLKDIIETRQLHIKHPEFPKNDTLPTWIHITPHTLLKNIEIIDSVAMTDSITTVKTKLNFERQKTDTIISIIKRSTVFIDTIATTSIQIDFEKTEKKQPSVTYQKEVHTPLQKEKFSLKDLNFSWEDIDNCDCLFSVNVEDTPSQKIFFGRLNDDTHGILQVGIHAASEKIQVTTPRNTKRAFGSSWKETYKNSHYNIRITATPETSKFKDKYAYSINFFLRKKTDNTLVRKNILVHCKS</sequence>
<reference evidence="2" key="1">
    <citation type="journal article" date="2019" name="Int. J. Syst. Evol. Microbiol.">
        <title>The Global Catalogue of Microorganisms (GCM) 10K type strain sequencing project: providing services to taxonomists for standard genome sequencing and annotation.</title>
        <authorList>
            <consortium name="The Broad Institute Genomics Platform"/>
            <consortium name="The Broad Institute Genome Sequencing Center for Infectious Disease"/>
            <person name="Wu L."/>
            <person name="Ma J."/>
        </authorList>
    </citation>
    <scope>NUCLEOTIDE SEQUENCE [LARGE SCALE GENOMIC DNA]</scope>
    <source>
        <strain evidence="2">KCTC 42423</strain>
    </source>
</reference>
<organism evidence="1 2">
    <name type="scientific">Aquimarina hainanensis</name>
    <dbReference type="NCBI Taxonomy" id="1578017"/>
    <lineage>
        <taxon>Bacteria</taxon>
        <taxon>Pseudomonadati</taxon>
        <taxon>Bacteroidota</taxon>
        <taxon>Flavobacteriia</taxon>
        <taxon>Flavobacteriales</taxon>
        <taxon>Flavobacteriaceae</taxon>
        <taxon>Aquimarina</taxon>
    </lineage>
</organism>
<dbReference type="EMBL" id="JBHULX010000022">
    <property type="protein sequence ID" value="MFD2591599.1"/>
    <property type="molecule type" value="Genomic_DNA"/>
</dbReference>